<keyword evidence="1" id="KW-1133">Transmembrane helix</keyword>
<dbReference type="Proteomes" id="UP000008022">
    <property type="component" value="Unassembled WGS sequence"/>
</dbReference>
<accession>A0A0E0NBF4</accession>
<sequence length="81" mass="9472">MLDPWRQIFTRWLEFSSCIKDVSTSHSWRTESVCLLASYVAHRVSFAFFTNKIHLVVVFGVAMVFVLISLKNNSRNLKWCC</sequence>
<keyword evidence="3" id="KW-1185">Reference proteome</keyword>
<dbReference type="HOGENOM" id="CLU_2577815_0_0_1"/>
<dbReference type="Gramene" id="ORUFI02G08090.1">
    <property type="protein sequence ID" value="ORUFI02G08090.1"/>
    <property type="gene ID" value="ORUFI02G08090"/>
</dbReference>
<organism evidence="2 3">
    <name type="scientific">Oryza rufipogon</name>
    <name type="common">Brownbeard rice</name>
    <name type="synonym">Asian wild rice</name>
    <dbReference type="NCBI Taxonomy" id="4529"/>
    <lineage>
        <taxon>Eukaryota</taxon>
        <taxon>Viridiplantae</taxon>
        <taxon>Streptophyta</taxon>
        <taxon>Embryophyta</taxon>
        <taxon>Tracheophyta</taxon>
        <taxon>Spermatophyta</taxon>
        <taxon>Magnoliopsida</taxon>
        <taxon>Liliopsida</taxon>
        <taxon>Poales</taxon>
        <taxon>Poaceae</taxon>
        <taxon>BOP clade</taxon>
        <taxon>Oryzoideae</taxon>
        <taxon>Oryzeae</taxon>
        <taxon>Oryzinae</taxon>
        <taxon>Oryza</taxon>
    </lineage>
</organism>
<evidence type="ECO:0000256" key="1">
    <source>
        <dbReference type="SAM" id="Phobius"/>
    </source>
</evidence>
<feature type="transmembrane region" description="Helical" evidence="1">
    <location>
        <begin position="53"/>
        <end position="70"/>
    </location>
</feature>
<reference evidence="2" key="2">
    <citation type="submission" date="2015-06" db="UniProtKB">
        <authorList>
            <consortium name="EnsemblPlants"/>
        </authorList>
    </citation>
    <scope>IDENTIFICATION</scope>
</reference>
<protein>
    <submittedName>
        <fullName evidence="2">Uncharacterized protein</fullName>
    </submittedName>
</protein>
<dbReference type="AlphaFoldDB" id="A0A0E0NBF4"/>
<name>A0A0E0NBF4_ORYRU</name>
<keyword evidence="1" id="KW-0812">Transmembrane</keyword>
<reference evidence="3" key="1">
    <citation type="submission" date="2013-06" db="EMBL/GenBank/DDBJ databases">
        <authorList>
            <person name="Zhao Q."/>
        </authorList>
    </citation>
    <scope>NUCLEOTIDE SEQUENCE</scope>
    <source>
        <strain evidence="3">cv. W1943</strain>
    </source>
</reference>
<evidence type="ECO:0000313" key="2">
    <source>
        <dbReference type="EnsemblPlants" id="ORUFI02G08090.1"/>
    </source>
</evidence>
<proteinExistence type="predicted"/>
<evidence type="ECO:0000313" key="3">
    <source>
        <dbReference type="Proteomes" id="UP000008022"/>
    </source>
</evidence>
<dbReference type="EnsemblPlants" id="ORUFI02G08090.1">
    <property type="protein sequence ID" value="ORUFI02G08090.1"/>
    <property type="gene ID" value="ORUFI02G08090"/>
</dbReference>
<keyword evidence="1" id="KW-0472">Membrane</keyword>